<feature type="compositionally biased region" description="Polar residues" evidence="1">
    <location>
        <begin position="57"/>
        <end position="69"/>
    </location>
</feature>
<feature type="compositionally biased region" description="Pro residues" evidence="1">
    <location>
        <begin position="668"/>
        <end position="677"/>
    </location>
</feature>
<feature type="compositionally biased region" description="Basic and acidic residues" evidence="1">
    <location>
        <begin position="521"/>
        <end position="530"/>
    </location>
</feature>
<feature type="compositionally biased region" description="Polar residues" evidence="1">
    <location>
        <begin position="479"/>
        <end position="491"/>
    </location>
</feature>
<dbReference type="RefSeq" id="XP_001835768.2">
    <property type="nucleotide sequence ID" value="XM_001835716.2"/>
</dbReference>
<protein>
    <submittedName>
        <fullName evidence="2">Uncharacterized protein</fullName>
    </submittedName>
</protein>
<feature type="compositionally biased region" description="Low complexity" evidence="1">
    <location>
        <begin position="413"/>
        <end position="436"/>
    </location>
</feature>
<reference evidence="2 3" key="1">
    <citation type="journal article" date="2010" name="Proc. Natl. Acad. Sci. U.S.A.">
        <title>Insights into evolution of multicellular fungi from the assembled chromosomes of the mushroom Coprinopsis cinerea (Coprinus cinereus).</title>
        <authorList>
            <person name="Stajich J.E."/>
            <person name="Wilke S.K."/>
            <person name="Ahren D."/>
            <person name="Au C.H."/>
            <person name="Birren B.W."/>
            <person name="Borodovsky M."/>
            <person name="Burns C."/>
            <person name="Canback B."/>
            <person name="Casselton L.A."/>
            <person name="Cheng C.K."/>
            <person name="Deng J."/>
            <person name="Dietrich F.S."/>
            <person name="Fargo D.C."/>
            <person name="Farman M.L."/>
            <person name="Gathman A.C."/>
            <person name="Goldberg J."/>
            <person name="Guigo R."/>
            <person name="Hoegger P.J."/>
            <person name="Hooker J.B."/>
            <person name="Huggins A."/>
            <person name="James T.Y."/>
            <person name="Kamada T."/>
            <person name="Kilaru S."/>
            <person name="Kodira C."/>
            <person name="Kues U."/>
            <person name="Kupfer D."/>
            <person name="Kwan H.S."/>
            <person name="Lomsadze A."/>
            <person name="Li W."/>
            <person name="Lilly W.W."/>
            <person name="Ma L.J."/>
            <person name="Mackey A.J."/>
            <person name="Manning G."/>
            <person name="Martin F."/>
            <person name="Muraguchi H."/>
            <person name="Natvig D.O."/>
            <person name="Palmerini H."/>
            <person name="Ramesh M.A."/>
            <person name="Rehmeyer C.J."/>
            <person name="Roe B.A."/>
            <person name="Shenoy N."/>
            <person name="Stanke M."/>
            <person name="Ter-Hovhannisyan V."/>
            <person name="Tunlid A."/>
            <person name="Velagapudi R."/>
            <person name="Vision T.J."/>
            <person name="Zeng Q."/>
            <person name="Zolan M.E."/>
            <person name="Pukkila P.J."/>
        </authorList>
    </citation>
    <scope>NUCLEOTIDE SEQUENCE [LARGE SCALE GENOMIC DNA]</scope>
    <source>
        <strain evidence="3">Okayama-7 / 130 / ATCC MYA-4618 / FGSC 9003</strain>
    </source>
</reference>
<feature type="region of interest" description="Disordered" evidence="1">
    <location>
        <begin position="381"/>
        <end position="558"/>
    </location>
</feature>
<dbReference type="STRING" id="240176.A8NRE7"/>
<feature type="region of interest" description="Disordered" evidence="1">
    <location>
        <begin position="579"/>
        <end position="709"/>
    </location>
</feature>
<dbReference type="AlphaFoldDB" id="A8NRE7"/>
<comment type="caution">
    <text evidence="2">The sequence shown here is derived from an EMBL/GenBank/DDBJ whole genome shotgun (WGS) entry which is preliminary data.</text>
</comment>
<gene>
    <name evidence="2" type="ORF">CC1G_07192</name>
</gene>
<dbReference type="HOGENOM" id="CLU_023533_0_0_1"/>
<evidence type="ECO:0000313" key="2">
    <source>
        <dbReference type="EMBL" id="EAU86113.2"/>
    </source>
</evidence>
<dbReference type="eggNOG" id="ENOG502SK73">
    <property type="taxonomic scope" value="Eukaryota"/>
</dbReference>
<dbReference type="OMA" id="IPSWTQP"/>
<feature type="compositionally biased region" description="Basic and acidic residues" evidence="1">
    <location>
        <begin position="647"/>
        <end position="662"/>
    </location>
</feature>
<accession>A8NRE7</accession>
<feature type="compositionally biased region" description="Low complexity" evidence="1">
    <location>
        <begin position="223"/>
        <end position="235"/>
    </location>
</feature>
<feature type="compositionally biased region" description="Polar residues" evidence="1">
    <location>
        <begin position="450"/>
        <end position="460"/>
    </location>
</feature>
<sequence length="717" mass="78095">MALAQPMPMRLPGPSWDEEVVPALRKRLESESRTLSKRMSAISLSADDVPMPPMLSELTSRSKAQNSSHARGGSSIRTAGPSPMQMENSTSGSTASTSRSIPNPAKPPAPQSSNYQRSRTYSQPDTVHVPKLTTKMRRNITTADSTKSTDSSRSRPTRIPKPSRAYGGYSNGNTPVIPQTNGFSTNSHGSRPLTSPATRSTAGFPNDRSTSGLLNEPPPFPPSSSTSSLNYSQNSYPDPDEAPPRPSIDSEERPFEHWYRGEVSRNGGVGELRVGRQQEMLEIANYGHMIRGMQRKPVVGWNNHQSPLHSRHATDDSPRRHRKRADSIAGITDVERVRGSILFDEEGMDAVGRVLDEHPLTDIEGEESDIASLASHHYRHGRLDHMPGVGDISTSTATPTAPTPTQFDETVDRSTTPQPRSSSSSRGYPPSRIPSRAARRSSESRAATPTMNNPPTVNGASTSKTPSPPPIPPQTSRSVSSQSIPSTNATPNGKRVVSPTSAKKRTPVKSLRGKQVPPALAKRDNSKEPRTVSQYPSPGDGENMADAIPTWTQPIPRTGNWDEVVLPVVARQKGLDEFYQTADGSPQPKKVETTIAPAPGTFGYDPAKYRRRDEGEAIPMDEFGRPHEQEEPEQAQRKPQPTETTTDEFRPYQETSSPHDETPLPVRGTPPPSPPPFSQYASPSPQIVANTVPPPNPNYQVQEEEDKGAGCCKCTIM</sequence>
<proteinExistence type="predicted"/>
<feature type="compositionally biased region" description="Polar residues" evidence="1">
    <location>
        <begin position="111"/>
        <end position="125"/>
    </location>
</feature>
<name>A8NRE7_COPC7</name>
<dbReference type="VEuPathDB" id="FungiDB:CC1G_07192"/>
<evidence type="ECO:0000313" key="3">
    <source>
        <dbReference type="Proteomes" id="UP000001861"/>
    </source>
</evidence>
<dbReference type="GeneID" id="6012304"/>
<dbReference type="Proteomes" id="UP000001861">
    <property type="component" value="Unassembled WGS sequence"/>
</dbReference>
<dbReference type="InParanoid" id="A8NRE7"/>
<dbReference type="KEGG" id="cci:CC1G_07192"/>
<feature type="region of interest" description="Disordered" evidence="1">
    <location>
        <begin position="302"/>
        <end position="324"/>
    </location>
</feature>
<feature type="compositionally biased region" description="Low complexity" evidence="1">
    <location>
        <begin position="89"/>
        <end position="100"/>
    </location>
</feature>
<keyword evidence="3" id="KW-1185">Reference proteome</keyword>
<dbReference type="OrthoDB" id="3363891at2759"/>
<feature type="compositionally biased region" description="Low complexity" evidence="1">
    <location>
        <begin position="393"/>
        <end position="405"/>
    </location>
</feature>
<feature type="region of interest" description="Disordered" evidence="1">
    <location>
        <begin position="30"/>
        <end position="254"/>
    </location>
</feature>
<feature type="compositionally biased region" description="Low complexity" evidence="1">
    <location>
        <begin position="141"/>
        <end position="151"/>
    </location>
</feature>
<organism evidence="2 3">
    <name type="scientific">Coprinopsis cinerea (strain Okayama-7 / 130 / ATCC MYA-4618 / FGSC 9003)</name>
    <name type="common">Inky cap fungus</name>
    <name type="synonym">Hormographiella aspergillata</name>
    <dbReference type="NCBI Taxonomy" id="240176"/>
    <lineage>
        <taxon>Eukaryota</taxon>
        <taxon>Fungi</taxon>
        <taxon>Dikarya</taxon>
        <taxon>Basidiomycota</taxon>
        <taxon>Agaricomycotina</taxon>
        <taxon>Agaricomycetes</taxon>
        <taxon>Agaricomycetidae</taxon>
        <taxon>Agaricales</taxon>
        <taxon>Agaricineae</taxon>
        <taxon>Psathyrellaceae</taxon>
        <taxon>Coprinopsis</taxon>
    </lineage>
</organism>
<dbReference type="EMBL" id="AACS02000008">
    <property type="protein sequence ID" value="EAU86113.2"/>
    <property type="molecule type" value="Genomic_DNA"/>
</dbReference>
<feature type="compositionally biased region" description="Polar residues" evidence="1">
    <location>
        <begin position="171"/>
        <end position="210"/>
    </location>
</feature>
<evidence type="ECO:0000256" key="1">
    <source>
        <dbReference type="SAM" id="MobiDB-lite"/>
    </source>
</evidence>